<evidence type="ECO:0000313" key="2">
    <source>
        <dbReference type="EMBL" id="JAH63701.1"/>
    </source>
</evidence>
<keyword evidence="1" id="KW-0472">Membrane</keyword>
<sequence>MIFSIVLHTDTIFVLCLQILWVLFFTFLKHCNFTNMRYKI</sequence>
<reference evidence="2" key="1">
    <citation type="submission" date="2014-11" db="EMBL/GenBank/DDBJ databases">
        <authorList>
            <person name="Amaro Gonzalez C."/>
        </authorList>
    </citation>
    <scope>NUCLEOTIDE SEQUENCE</scope>
</reference>
<organism evidence="2">
    <name type="scientific">Anguilla anguilla</name>
    <name type="common">European freshwater eel</name>
    <name type="synonym">Muraena anguilla</name>
    <dbReference type="NCBI Taxonomy" id="7936"/>
    <lineage>
        <taxon>Eukaryota</taxon>
        <taxon>Metazoa</taxon>
        <taxon>Chordata</taxon>
        <taxon>Craniata</taxon>
        <taxon>Vertebrata</taxon>
        <taxon>Euteleostomi</taxon>
        <taxon>Actinopterygii</taxon>
        <taxon>Neopterygii</taxon>
        <taxon>Teleostei</taxon>
        <taxon>Anguilliformes</taxon>
        <taxon>Anguillidae</taxon>
        <taxon>Anguilla</taxon>
    </lineage>
</organism>
<keyword evidence="1" id="KW-0812">Transmembrane</keyword>
<keyword evidence="1" id="KW-1133">Transmembrane helix</keyword>
<dbReference type="EMBL" id="GBXM01044876">
    <property type="protein sequence ID" value="JAH63701.1"/>
    <property type="molecule type" value="Transcribed_RNA"/>
</dbReference>
<feature type="transmembrane region" description="Helical" evidence="1">
    <location>
        <begin position="12"/>
        <end position="31"/>
    </location>
</feature>
<protein>
    <submittedName>
        <fullName evidence="2">Uncharacterized protein</fullName>
    </submittedName>
</protein>
<proteinExistence type="predicted"/>
<reference evidence="2" key="2">
    <citation type="journal article" date="2015" name="Fish Shellfish Immunol.">
        <title>Early steps in the European eel (Anguilla anguilla)-Vibrio vulnificus interaction in the gills: Role of the RtxA13 toxin.</title>
        <authorList>
            <person name="Callol A."/>
            <person name="Pajuelo D."/>
            <person name="Ebbesson L."/>
            <person name="Teles M."/>
            <person name="MacKenzie S."/>
            <person name="Amaro C."/>
        </authorList>
    </citation>
    <scope>NUCLEOTIDE SEQUENCE</scope>
</reference>
<dbReference type="AlphaFoldDB" id="A0A0E9UD02"/>
<name>A0A0E9UD02_ANGAN</name>
<accession>A0A0E9UD02</accession>
<evidence type="ECO:0000256" key="1">
    <source>
        <dbReference type="SAM" id="Phobius"/>
    </source>
</evidence>